<protein>
    <submittedName>
        <fullName evidence="2">Uncharacterized protein</fullName>
    </submittedName>
</protein>
<keyword evidence="1" id="KW-1133">Transmembrane helix</keyword>
<keyword evidence="1" id="KW-0472">Membrane</keyword>
<dbReference type="Proteomes" id="UP000807353">
    <property type="component" value="Unassembled WGS sequence"/>
</dbReference>
<proteinExistence type="predicted"/>
<evidence type="ECO:0000313" key="2">
    <source>
        <dbReference type="EMBL" id="KAF9459293.1"/>
    </source>
</evidence>
<sequence length="55" mass="6447">MKHHRQNSNIRTLCRPRYHNPMRQVVNPTPVFPCTATAYACLLTHLFSVVICRRP</sequence>
<organism evidence="2 3">
    <name type="scientific">Collybia nuda</name>
    <dbReference type="NCBI Taxonomy" id="64659"/>
    <lineage>
        <taxon>Eukaryota</taxon>
        <taxon>Fungi</taxon>
        <taxon>Dikarya</taxon>
        <taxon>Basidiomycota</taxon>
        <taxon>Agaricomycotina</taxon>
        <taxon>Agaricomycetes</taxon>
        <taxon>Agaricomycetidae</taxon>
        <taxon>Agaricales</taxon>
        <taxon>Tricholomatineae</taxon>
        <taxon>Clitocybaceae</taxon>
        <taxon>Collybia</taxon>
    </lineage>
</organism>
<feature type="transmembrane region" description="Helical" evidence="1">
    <location>
        <begin position="30"/>
        <end position="52"/>
    </location>
</feature>
<name>A0A9P6CFU2_9AGAR</name>
<reference evidence="2" key="1">
    <citation type="submission" date="2020-11" db="EMBL/GenBank/DDBJ databases">
        <authorList>
            <consortium name="DOE Joint Genome Institute"/>
            <person name="Ahrendt S."/>
            <person name="Riley R."/>
            <person name="Andreopoulos W."/>
            <person name="Labutti K."/>
            <person name="Pangilinan J."/>
            <person name="Ruiz-Duenas F.J."/>
            <person name="Barrasa J.M."/>
            <person name="Sanchez-Garcia M."/>
            <person name="Camarero S."/>
            <person name="Miyauchi S."/>
            <person name="Serrano A."/>
            <person name="Linde D."/>
            <person name="Babiker R."/>
            <person name="Drula E."/>
            <person name="Ayuso-Fernandez I."/>
            <person name="Pacheco R."/>
            <person name="Padilla G."/>
            <person name="Ferreira P."/>
            <person name="Barriuso J."/>
            <person name="Kellner H."/>
            <person name="Castanera R."/>
            <person name="Alfaro M."/>
            <person name="Ramirez L."/>
            <person name="Pisabarro A.G."/>
            <person name="Kuo A."/>
            <person name="Tritt A."/>
            <person name="Lipzen A."/>
            <person name="He G."/>
            <person name="Yan M."/>
            <person name="Ng V."/>
            <person name="Cullen D."/>
            <person name="Martin F."/>
            <person name="Rosso M.-N."/>
            <person name="Henrissat B."/>
            <person name="Hibbett D."/>
            <person name="Martinez A.T."/>
            <person name="Grigoriev I.V."/>
        </authorList>
    </citation>
    <scope>NUCLEOTIDE SEQUENCE</scope>
    <source>
        <strain evidence="2">CBS 247.69</strain>
    </source>
</reference>
<evidence type="ECO:0000313" key="3">
    <source>
        <dbReference type="Proteomes" id="UP000807353"/>
    </source>
</evidence>
<dbReference type="EMBL" id="MU150319">
    <property type="protein sequence ID" value="KAF9459293.1"/>
    <property type="molecule type" value="Genomic_DNA"/>
</dbReference>
<dbReference type="AlphaFoldDB" id="A0A9P6CFU2"/>
<evidence type="ECO:0000256" key="1">
    <source>
        <dbReference type="SAM" id="Phobius"/>
    </source>
</evidence>
<keyword evidence="1" id="KW-0812">Transmembrane</keyword>
<keyword evidence="3" id="KW-1185">Reference proteome</keyword>
<comment type="caution">
    <text evidence="2">The sequence shown here is derived from an EMBL/GenBank/DDBJ whole genome shotgun (WGS) entry which is preliminary data.</text>
</comment>
<accession>A0A9P6CFU2</accession>
<gene>
    <name evidence="2" type="ORF">BDZ94DRAFT_1268579</name>
</gene>